<feature type="binding site" evidence="5">
    <location>
        <position position="340"/>
    </location>
    <ligand>
        <name>S-adenosyl-L-methionine</name>
        <dbReference type="ChEBI" id="CHEBI:59789"/>
    </ligand>
</feature>
<dbReference type="CDD" id="cd02440">
    <property type="entry name" value="AdoMet_MTases"/>
    <property type="match status" value="1"/>
</dbReference>
<dbReference type="EMBL" id="JAFVMH010000001">
    <property type="protein sequence ID" value="MBO1323840.1"/>
    <property type="molecule type" value="Genomic_DNA"/>
</dbReference>
<organism evidence="8 9">
    <name type="scientific">Acetobacter garciniae</name>
    <dbReference type="NCBI Taxonomy" id="2817435"/>
    <lineage>
        <taxon>Bacteria</taxon>
        <taxon>Pseudomonadati</taxon>
        <taxon>Pseudomonadota</taxon>
        <taxon>Alphaproteobacteria</taxon>
        <taxon>Acetobacterales</taxon>
        <taxon>Acetobacteraceae</taxon>
        <taxon>Acetobacter</taxon>
    </lineage>
</organism>
<feature type="binding site" evidence="5">
    <location>
        <begin position="293"/>
        <end position="299"/>
    </location>
    <ligand>
        <name>S-adenosyl-L-methionine</name>
        <dbReference type="ChEBI" id="CHEBI:59789"/>
    </ligand>
</feature>
<dbReference type="AlphaFoldDB" id="A0A939HGA5"/>
<dbReference type="PANTHER" id="PTHR22807:SF61">
    <property type="entry name" value="NOL1_NOP2_SUN FAMILY PROTEIN _ ANTITERMINATION NUSB DOMAIN-CONTAINING PROTEIN"/>
    <property type="match status" value="1"/>
</dbReference>
<comment type="caution">
    <text evidence="8">The sequence shown here is derived from an EMBL/GenBank/DDBJ whole genome shotgun (WGS) entry which is preliminary data.</text>
</comment>
<protein>
    <submittedName>
        <fullName evidence="8">Methyltransferase domain-containing protein</fullName>
    </submittedName>
</protein>
<evidence type="ECO:0000256" key="1">
    <source>
        <dbReference type="ARBA" id="ARBA00022603"/>
    </source>
</evidence>
<dbReference type="Pfam" id="PF01189">
    <property type="entry name" value="Methyltr_RsmB-F"/>
    <property type="match status" value="1"/>
</dbReference>
<keyword evidence="9" id="KW-1185">Reference proteome</keyword>
<feature type="binding site" evidence="5">
    <location>
        <position position="314"/>
    </location>
    <ligand>
        <name>S-adenosyl-L-methionine</name>
        <dbReference type="ChEBI" id="CHEBI:59789"/>
    </ligand>
</feature>
<dbReference type="RefSeq" id="WP_207844415.1">
    <property type="nucleotide sequence ID" value="NZ_JAFVMH010000001.1"/>
</dbReference>
<evidence type="ECO:0000256" key="3">
    <source>
        <dbReference type="ARBA" id="ARBA00022691"/>
    </source>
</evidence>
<dbReference type="SUPFAM" id="SSF53335">
    <property type="entry name" value="S-adenosyl-L-methionine-dependent methyltransferases"/>
    <property type="match status" value="1"/>
</dbReference>
<dbReference type="PANTHER" id="PTHR22807">
    <property type="entry name" value="NOP2 YEAST -RELATED NOL1/NOP2/FMU SUN DOMAIN-CONTAINING"/>
    <property type="match status" value="1"/>
</dbReference>
<evidence type="ECO:0000256" key="5">
    <source>
        <dbReference type="PROSITE-ProRule" id="PRU01023"/>
    </source>
</evidence>
<proteinExistence type="inferred from homology"/>
<dbReference type="Gene3D" id="3.40.50.150">
    <property type="entry name" value="Vaccinia Virus protein VP39"/>
    <property type="match status" value="1"/>
</dbReference>
<evidence type="ECO:0000256" key="2">
    <source>
        <dbReference type="ARBA" id="ARBA00022679"/>
    </source>
</evidence>
<gene>
    <name evidence="8" type="ORF">J2D77_01555</name>
</gene>
<keyword evidence="3 5" id="KW-0949">S-adenosyl-L-methionine</keyword>
<dbReference type="PROSITE" id="PS51686">
    <property type="entry name" value="SAM_MT_RSMB_NOP"/>
    <property type="match status" value="1"/>
</dbReference>
<sequence>MTSSDRPSRPKTRGQSSRSHAPRGAAPGNPAPGQPSGGPERGGAPGGKPRQKGHPPTPPDPTRDVAFDILCGVVEHRRMLENSLTRSATAHHAEPRDRAAAHRIAAATLRHLGTLRTALEPFLRKEPPEPVRVALMMGCAQLLFLQTPPHAAVGTTVSLLRRRKLAPFAGLANAVLRRVAAQGDAVLDGLDQPRLDIPPWLWSSWSVLGAGVPRAIARTLSHEAPLDITLRPGAVPPEGGVLLPNGSWRFESGTRVTELAGYEEGAFWVQDAAATLPARLLNVQNGEQVLDLCAAPGGKTAQLAVTGAHVTAVENNPARMERLIENLARLRLDVKTVQADATTYTPDAPQDAILLDAPCSATGTARRHPDVLWVKRPRDLAALTDMQDKMLAAARDMLKPGGRLVYAVCSLQEEEGPARARAAQAMGLVPSPFTPEELPCLPQAITPEGWLRTHPGLWAEQGGMDGFFAARFTRPA</sequence>
<dbReference type="InterPro" id="IPR006027">
    <property type="entry name" value="NusB_RsmB_TIM44"/>
</dbReference>
<dbReference type="PRINTS" id="PR02008">
    <property type="entry name" value="RCMTFAMILY"/>
</dbReference>
<evidence type="ECO:0000313" key="8">
    <source>
        <dbReference type="EMBL" id="MBO1323840.1"/>
    </source>
</evidence>
<feature type="active site" description="Nucleophile" evidence="5">
    <location>
        <position position="409"/>
    </location>
</feature>
<keyword evidence="2 5" id="KW-0808">Transferase</keyword>
<dbReference type="InterPro" id="IPR035926">
    <property type="entry name" value="NusB-like_sf"/>
</dbReference>
<feature type="region of interest" description="Disordered" evidence="6">
    <location>
        <begin position="1"/>
        <end position="64"/>
    </location>
</feature>
<dbReference type="InterPro" id="IPR023267">
    <property type="entry name" value="RCMT"/>
</dbReference>
<dbReference type="InterPro" id="IPR001678">
    <property type="entry name" value="MeTrfase_RsmB-F_NOP2_dom"/>
</dbReference>
<dbReference type="Gene3D" id="1.10.940.10">
    <property type="entry name" value="NusB-like"/>
    <property type="match status" value="1"/>
</dbReference>
<evidence type="ECO:0000256" key="6">
    <source>
        <dbReference type="SAM" id="MobiDB-lite"/>
    </source>
</evidence>
<dbReference type="GO" id="GO:0003723">
    <property type="term" value="F:RNA binding"/>
    <property type="evidence" value="ECO:0007669"/>
    <property type="project" value="UniProtKB-UniRule"/>
</dbReference>
<dbReference type="InterPro" id="IPR029063">
    <property type="entry name" value="SAM-dependent_MTases_sf"/>
</dbReference>
<comment type="similarity">
    <text evidence="5">Belongs to the class I-like SAM-binding methyltransferase superfamily. RsmB/NOP family.</text>
</comment>
<evidence type="ECO:0000256" key="4">
    <source>
        <dbReference type="ARBA" id="ARBA00022884"/>
    </source>
</evidence>
<feature type="domain" description="SAM-dependent MTase RsmB/NOP-type" evidence="7">
    <location>
        <begin position="191"/>
        <end position="475"/>
    </location>
</feature>
<name>A0A939HGA5_9PROT</name>
<reference evidence="8" key="1">
    <citation type="submission" date="2021-03" db="EMBL/GenBank/DDBJ databases">
        <title>The complete genome sequence of Acetobacter sp. TBRC 12339.</title>
        <authorList>
            <person name="Charoenyingcharoen P."/>
            <person name="Yukphan P."/>
        </authorList>
    </citation>
    <scope>NUCLEOTIDE SEQUENCE</scope>
    <source>
        <strain evidence="8">TBRC 12339</strain>
    </source>
</reference>
<feature type="binding site" evidence="5">
    <location>
        <position position="356"/>
    </location>
    <ligand>
        <name>S-adenosyl-L-methionine</name>
        <dbReference type="ChEBI" id="CHEBI:59789"/>
    </ligand>
</feature>
<dbReference type="SUPFAM" id="SSF48013">
    <property type="entry name" value="NusB-like"/>
    <property type="match status" value="1"/>
</dbReference>
<dbReference type="Proteomes" id="UP000664073">
    <property type="component" value="Unassembled WGS sequence"/>
</dbReference>
<accession>A0A939HGA5</accession>
<keyword evidence="1 5" id="KW-0489">Methyltransferase</keyword>
<evidence type="ECO:0000313" key="9">
    <source>
        <dbReference type="Proteomes" id="UP000664073"/>
    </source>
</evidence>
<feature type="compositionally biased region" description="Gly residues" evidence="6">
    <location>
        <begin position="35"/>
        <end position="46"/>
    </location>
</feature>
<dbReference type="GO" id="GO:0006355">
    <property type="term" value="P:regulation of DNA-templated transcription"/>
    <property type="evidence" value="ECO:0007669"/>
    <property type="project" value="InterPro"/>
</dbReference>
<keyword evidence="4 5" id="KW-0694">RNA-binding</keyword>
<dbReference type="GO" id="GO:0008173">
    <property type="term" value="F:RNA methyltransferase activity"/>
    <property type="evidence" value="ECO:0007669"/>
    <property type="project" value="InterPro"/>
</dbReference>
<dbReference type="GO" id="GO:0001510">
    <property type="term" value="P:RNA methylation"/>
    <property type="evidence" value="ECO:0007669"/>
    <property type="project" value="InterPro"/>
</dbReference>
<dbReference type="Pfam" id="PF01029">
    <property type="entry name" value="NusB"/>
    <property type="match status" value="1"/>
</dbReference>
<dbReference type="InterPro" id="IPR049560">
    <property type="entry name" value="MeTrfase_RsmB-F_NOP2_cat"/>
</dbReference>
<evidence type="ECO:0000259" key="7">
    <source>
        <dbReference type="PROSITE" id="PS51686"/>
    </source>
</evidence>